<keyword evidence="1" id="KW-0472">Membrane</keyword>
<name>A0A1G2DYU4_9BACT</name>
<dbReference type="InterPro" id="IPR025644">
    <property type="entry name" value="DUF4344"/>
</dbReference>
<protein>
    <submittedName>
        <fullName evidence="2">Uncharacterized protein</fullName>
    </submittedName>
</protein>
<organism evidence="2 3">
    <name type="scientific">Candidatus Nealsonbacteria bacterium RBG_13_42_11</name>
    <dbReference type="NCBI Taxonomy" id="1801663"/>
    <lineage>
        <taxon>Bacteria</taxon>
        <taxon>Candidatus Nealsoniibacteriota</taxon>
    </lineage>
</organism>
<dbReference type="Proteomes" id="UP000176755">
    <property type="component" value="Unassembled WGS sequence"/>
</dbReference>
<accession>A0A1G2DYU4</accession>
<keyword evidence="1" id="KW-1133">Transmembrane helix</keyword>
<dbReference type="STRING" id="1801663.A2175_00320"/>
<dbReference type="EMBL" id="MHLY01000007">
    <property type="protein sequence ID" value="OGZ18719.1"/>
    <property type="molecule type" value="Genomic_DNA"/>
</dbReference>
<reference evidence="2 3" key="1">
    <citation type="journal article" date="2016" name="Nat. Commun.">
        <title>Thousands of microbial genomes shed light on interconnected biogeochemical processes in an aquifer system.</title>
        <authorList>
            <person name="Anantharaman K."/>
            <person name="Brown C.T."/>
            <person name="Hug L.A."/>
            <person name="Sharon I."/>
            <person name="Castelle C.J."/>
            <person name="Probst A.J."/>
            <person name="Thomas B.C."/>
            <person name="Singh A."/>
            <person name="Wilkins M.J."/>
            <person name="Karaoz U."/>
            <person name="Brodie E.L."/>
            <person name="Williams K.H."/>
            <person name="Hubbard S.S."/>
            <person name="Banfield J.F."/>
        </authorList>
    </citation>
    <scope>NUCLEOTIDE SEQUENCE [LARGE SCALE GENOMIC DNA]</scope>
</reference>
<keyword evidence="1" id="KW-0812">Transmembrane</keyword>
<feature type="transmembrane region" description="Helical" evidence="1">
    <location>
        <begin position="7"/>
        <end position="23"/>
    </location>
</feature>
<comment type="caution">
    <text evidence="2">The sequence shown here is derived from an EMBL/GenBank/DDBJ whole genome shotgun (WGS) entry which is preliminary data.</text>
</comment>
<sequence length="279" mass="31969">MSKKKGIILSVVILVIGLFYYIGTEDQSGQFNSSRKLAFEDTGDFKIVYGEAKNSVYVEYNELLKNSHAFENLVIFLNSVFILRKDFPIIIRQCDTVNAWYDTEKEEIVLCDELFESFTQNFSYIVNTKEELDKAVDGATVFILYHELGHGLIDIYNLTYSGNEEDVADQMASIILTGLGEDGPKVAITGANYFYITSSEIGPGYAFWDEHALNQQRYYNILCWVYGSNPERFNYFVGTYGLPQERAERCQYEYGNMYKFWDAALAPYVKAQTKPGINE</sequence>
<dbReference type="Pfam" id="PF14247">
    <property type="entry name" value="DUF4344"/>
    <property type="match status" value="1"/>
</dbReference>
<proteinExistence type="predicted"/>
<dbReference type="AlphaFoldDB" id="A0A1G2DYU4"/>
<evidence type="ECO:0000313" key="3">
    <source>
        <dbReference type="Proteomes" id="UP000176755"/>
    </source>
</evidence>
<evidence type="ECO:0000313" key="2">
    <source>
        <dbReference type="EMBL" id="OGZ18719.1"/>
    </source>
</evidence>
<gene>
    <name evidence="2" type="ORF">A2175_00320</name>
</gene>
<evidence type="ECO:0000256" key="1">
    <source>
        <dbReference type="SAM" id="Phobius"/>
    </source>
</evidence>